<keyword evidence="2" id="KW-1185">Reference proteome</keyword>
<gene>
    <name evidence="1" type="ORF">TNCT_487271</name>
</gene>
<name>A0A8X6LEW5_TRICU</name>
<evidence type="ECO:0000313" key="1">
    <source>
        <dbReference type="EMBL" id="GFR07255.1"/>
    </source>
</evidence>
<organism evidence="1 2">
    <name type="scientific">Trichonephila clavata</name>
    <name type="common">Joro spider</name>
    <name type="synonym">Nephila clavata</name>
    <dbReference type="NCBI Taxonomy" id="2740835"/>
    <lineage>
        <taxon>Eukaryota</taxon>
        <taxon>Metazoa</taxon>
        <taxon>Ecdysozoa</taxon>
        <taxon>Arthropoda</taxon>
        <taxon>Chelicerata</taxon>
        <taxon>Arachnida</taxon>
        <taxon>Araneae</taxon>
        <taxon>Araneomorphae</taxon>
        <taxon>Entelegynae</taxon>
        <taxon>Araneoidea</taxon>
        <taxon>Nephilidae</taxon>
        <taxon>Trichonephila</taxon>
    </lineage>
</organism>
<accession>A0A8X6LEW5</accession>
<evidence type="ECO:0000313" key="2">
    <source>
        <dbReference type="Proteomes" id="UP000887116"/>
    </source>
</evidence>
<comment type="caution">
    <text evidence="1">The sequence shown here is derived from an EMBL/GenBank/DDBJ whole genome shotgun (WGS) entry which is preliminary data.</text>
</comment>
<dbReference type="Proteomes" id="UP000887116">
    <property type="component" value="Unassembled WGS sequence"/>
</dbReference>
<dbReference type="EMBL" id="BMAO01006249">
    <property type="protein sequence ID" value="GFR07255.1"/>
    <property type="molecule type" value="Genomic_DNA"/>
</dbReference>
<proteinExistence type="predicted"/>
<reference evidence="1" key="1">
    <citation type="submission" date="2020-07" db="EMBL/GenBank/DDBJ databases">
        <title>Multicomponent nature underlies the extraordinary mechanical properties of spider dragline silk.</title>
        <authorList>
            <person name="Kono N."/>
            <person name="Nakamura H."/>
            <person name="Mori M."/>
            <person name="Yoshida Y."/>
            <person name="Ohtoshi R."/>
            <person name="Malay A.D."/>
            <person name="Moran D.A.P."/>
            <person name="Tomita M."/>
            <person name="Numata K."/>
            <person name="Arakawa K."/>
        </authorList>
    </citation>
    <scope>NUCLEOTIDE SEQUENCE</scope>
</reference>
<sequence>MAACNVHPAEEDFSYFCFHCRNTTEETEKDFFYVGALGPCYNRTLCGEEFEAGFKREEMKSSDTSSHHCNVCGKTFRERAKIRSSVASFVSALQSVAAPMSHLPQRLCYT</sequence>
<dbReference type="AlphaFoldDB" id="A0A8X6LEW5"/>
<dbReference type="OrthoDB" id="654211at2759"/>
<protein>
    <submittedName>
        <fullName evidence="1">Uncharacterized protein</fullName>
    </submittedName>
</protein>